<dbReference type="RefSeq" id="WP_296359834.1">
    <property type="nucleotide sequence ID" value="NZ_CATWGP010000002.1"/>
</dbReference>
<keyword evidence="5 8" id="KW-1133">Transmembrane helix</keyword>
<feature type="transmembrane region" description="Helical" evidence="8">
    <location>
        <begin position="121"/>
        <end position="143"/>
    </location>
</feature>
<evidence type="ECO:0000256" key="4">
    <source>
        <dbReference type="ARBA" id="ARBA00022692"/>
    </source>
</evidence>
<keyword evidence="3" id="KW-0997">Cell inner membrane</keyword>
<keyword evidence="6 8" id="KW-0472">Membrane</keyword>
<dbReference type="PANTHER" id="PTHR34390:SF1">
    <property type="entry name" value="SUCCINATE TRANSPORTER SUBUNIT YJJB-RELATED"/>
    <property type="match status" value="1"/>
</dbReference>
<evidence type="ECO:0000259" key="9">
    <source>
        <dbReference type="Pfam" id="PF12821"/>
    </source>
</evidence>
<dbReference type="GO" id="GO:0005886">
    <property type="term" value="C:plasma membrane"/>
    <property type="evidence" value="ECO:0007669"/>
    <property type="project" value="UniProtKB-SubCell"/>
</dbReference>
<evidence type="ECO:0000313" key="10">
    <source>
        <dbReference type="EMBL" id="MBS5519984.1"/>
    </source>
</evidence>
<accession>A0A943EGY0</accession>
<comment type="similarity">
    <text evidence="7">Belongs to the ThrE exporter (TC 2.A.79) family.</text>
</comment>
<evidence type="ECO:0000256" key="5">
    <source>
        <dbReference type="ARBA" id="ARBA00022989"/>
    </source>
</evidence>
<dbReference type="PANTHER" id="PTHR34390">
    <property type="entry name" value="UPF0442 PROTEIN YJJB-RELATED"/>
    <property type="match status" value="1"/>
</dbReference>
<protein>
    <submittedName>
        <fullName evidence="10">Threonine/serine exporter family protein</fullName>
    </submittedName>
</protein>
<keyword evidence="4 8" id="KW-0812">Transmembrane</keyword>
<evidence type="ECO:0000313" key="11">
    <source>
        <dbReference type="Proteomes" id="UP000754226"/>
    </source>
</evidence>
<dbReference type="Proteomes" id="UP000754226">
    <property type="component" value="Unassembled WGS sequence"/>
</dbReference>
<proteinExistence type="inferred from homology"/>
<evidence type="ECO:0000256" key="1">
    <source>
        <dbReference type="ARBA" id="ARBA00004651"/>
    </source>
</evidence>
<keyword evidence="2" id="KW-1003">Cell membrane</keyword>
<organism evidence="10 11">
    <name type="scientific">Acidaminococcus intestini</name>
    <dbReference type="NCBI Taxonomy" id="187327"/>
    <lineage>
        <taxon>Bacteria</taxon>
        <taxon>Bacillati</taxon>
        <taxon>Bacillota</taxon>
        <taxon>Negativicutes</taxon>
        <taxon>Acidaminococcales</taxon>
        <taxon>Acidaminococcaceae</taxon>
        <taxon>Acidaminococcus</taxon>
    </lineage>
</organism>
<feature type="transmembrane region" description="Helical" evidence="8">
    <location>
        <begin position="6"/>
        <end position="25"/>
    </location>
</feature>
<dbReference type="AlphaFoldDB" id="A0A943EGY0"/>
<dbReference type="InterPro" id="IPR024528">
    <property type="entry name" value="ThrE_2"/>
</dbReference>
<dbReference type="InterPro" id="IPR050539">
    <property type="entry name" value="ThrE_Dicarb/AminoAcid_Exp"/>
</dbReference>
<evidence type="ECO:0000256" key="7">
    <source>
        <dbReference type="ARBA" id="ARBA00034125"/>
    </source>
</evidence>
<reference evidence="10" key="1">
    <citation type="submission" date="2021-02" db="EMBL/GenBank/DDBJ databases">
        <title>Infant gut strain persistence is associated with maternal origin, phylogeny, and functional potential including surface adhesion and iron acquisition.</title>
        <authorList>
            <person name="Lou Y.C."/>
        </authorList>
    </citation>
    <scope>NUCLEOTIDE SEQUENCE</scope>
    <source>
        <strain evidence="10">L3_106_000M1_dasL3_106_000M1_concoct_15</strain>
    </source>
</reference>
<evidence type="ECO:0000256" key="6">
    <source>
        <dbReference type="ARBA" id="ARBA00023136"/>
    </source>
</evidence>
<evidence type="ECO:0000256" key="8">
    <source>
        <dbReference type="SAM" id="Phobius"/>
    </source>
</evidence>
<evidence type="ECO:0000256" key="3">
    <source>
        <dbReference type="ARBA" id="ARBA00022519"/>
    </source>
</evidence>
<name>A0A943EGY0_9FIRM</name>
<feature type="transmembrane region" description="Helical" evidence="8">
    <location>
        <begin position="32"/>
        <end position="53"/>
    </location>
</feature>
<comment type="caution">
    <text evidence="10">The sequence shown here is derived from an EMBL/GenBank/DDBJ whole genome shotgun (WGS) entry which is preliminary data.</text>
</comment>
<gene>
    <name evidence="10" type="ORF">KHX13_06625</name>
</gene>
<comment type="subcellular location">
    <subcellularLocation>
        <location evidence="1">Cell membrane</location>
        <topology evidence="1">Multi-pass membrane protein</topology>
    </subcellularLocation>
</comment>
<dbReference type="Pfam" id="PF12821">
    <property type="entry name" value="ThrE_2"/>
    <property type="match status" value="1"/>
</dbReference>
<dbReference type="GO" id="GO:0015744">
    <property type="term" value="P:succinate transport"/>
    <property type="evidence" value="ECO:0007669"/>
    <property type="project" value="TreeGrafter"/>
</dbReference>
<sequence length="160" mass="17304">MNVILTIVIKTICSFFGTVAFGKIFNCPKHCLYKAGFVGAVGFGVYIILLSGFGVSSMLSNFAGTVALSICSELFARWYKEPVPVFSIPGVIPLVPGLPLYRAMNYTMQNGYSMGMHTFVSAALDATAIAMGILLISGLAKVYKTSKRLVSKKVHHPDRL</sequence>
<dbReference type="EMBL" id="JAGZCZ010000006">
    <property type="protein sequence ID" value="MBS5519984.1"/>
    <property type="molecule type" value="Genomic_DNA"/>
</dbReference>
<evidence type="ECO:0000256" key="2">
    <source>
        <dbReference type="ARBA" id="ARBA00022475"/>
    </source>
</evidence>
<feature type="domain" description="Threonine/Serine exporter ThrE" evidence="9">
    <location>
        <begin position="11"/>
        <end position="137"/>
    </location>
</feature>